<proteinExistence type="predicted"/>
<name>A0ACB9TR80_HOLOL</name>
<evidence type="ECO:0000313" key="2">
    <source>
        <dbReference type="Proteomes" id="UP001056778"/>
    </source>
</evidence>
<gene>
    <name evidence="1" type="ORF">MML48_1g07738</name>
</gene>
<comment type="caution">
    <text evidence="1">The sequence shown here is derived from an EMBL/GenBank/DDBJ whole genome shotgun (WGS) entry which is preliminary data.</text>
</comment>
<keyword evidence="2" id="KW-1185">Reference proteome</keyword>
<sequence length="475" mass="52889">MMMGTGSGTIRHVGLFRRVQQDRIAGVVGRRPADLHRPAGQEGAQTEFRIQRRRYGYDEHRVRNVPDDESGLRGPARVAGELEDPIPFGRHDGAGQADHHPRQDGLVRFQGEHHPGEEVLHAVQTVRGATLETGALRFRPEEYPVGVANVGRSETKPPHRYGGDHSHESAERHELEQIGRRGRAAVPVVDRGHVPRREAVDALVERPAEGDIEPDGGDEPGESPVVEPEDRAAVRDVAGASRIDGVGADRRRQNEMHALPDEVDDGERAAAQGAPHEPEGDHGAADVRPAGRRHERLDGRHLLHAVAQDVEVQEDRLLLSWLKTRSQQEADTLRTLFGKIYDDLHSFVQIRLKPKMFLREAIYIRQCYDVLQGILDCGDENSNCSPFHTRTRHHLTLYLFAFFHIAVVVVVFVPRRGVQRQASGAAVHLLDDVVAGRRPGVARPRQAGGVRHRPVEVGLAEVSGGRDDLRVRRRR</sequence>
<accession>A0ACB9TR80</accession>
<reference evidence="1" key="1">
    <citation type="submission" date="2022-04" db="EMBL/GenBank/DDBJ databases">
        <title>Chromosome-scale genome assembly of Holotrichia oblita Faldermann.</title>
        <authorList>
            <person name="Rongchong L."/>
        </authorList>
    </citation>
    <scope>NUCLEOTIDE SEQUENCE</scope>
    <source>
        <strain evidence="1">81SQS9</strain>
    </source>
</reference>
<protein>
    <submittedName>
        <fullName evidence="1">Dynein heavy chain family protein</fullName>
    </submittedName>
</protein>
<dbReference type="Proteomes" id="UP001056778">
    <property type="component" value="Chromosome 1"/>
</dbReference>
<dbReference type="EMBL" id="CM043015">
    <property type="protein sequence ID" value="KAI4469387.1"/>
    <property type="molecule type" value="Genomic_DNA"/>
</dbReference>
<evidence type="ECO:0000313" key="1">
    <source>
        <dbReference type="EMBL" id="KAI4469387.1"/>
    </source>
</evidence>
<organism evidence="1 2">
    <name type="scientific">Holotrichia oblita</name>
    <name type="common">Chafer beetle</name>
    <dbReference type="NCBI Taxonomy" id="644536"/>
    <lineage>
        <taxon>Eukaryota</taxon>
        <taxon>Metazoa</taxon>
        <taxon>Ecdysozoa</taxon>
        <taxon>Arthropoda</taxon>
        <taxon>Hexapoda</taxon>
        <taxon>Insecta</taxon>
        <taxon>Pterygota</taxon>
        <taxon>Neoptera</taxon>
        <taxon>Endopterygota</taxon>
        <taxon>Coleoptera</taxon>
        <taxon>Polyphaga</taxon>
        <taxon>Scarabaeiformia</taxon>
        <taxon>Scarabaeidae</taxon>
        <taxon>Melolonthinae</taxon>
        <taxon>Holotrichia</taxon>
    </lineage>
</organism>